<evidence type="ECO:0000259" key="4">
    <source>
        <dbReference type="Pfam" id="PF00171"/>
    </source>
</evidence>
<dbReference type="Pfam" id="PF00171">
    <property type="entry name" value="Aldedh"/>
    <property type="match status" value="1"/>
</dbReference>
<evidence type="ECO:0000256" key="2">
    <source>
        <dbReference type="ARBA" id="ARBA00022857"/>
    </source>
</evidence>
<protein>
    <submittedName>
        <fullName evidence="5">NAD-dependent succinate-semialdehyde dehydrogenase</fullName>
    </submittedName>
</protein>
<dbReference type="InterPro" id="IPR047110">
    <property type="entry name" value="GABD/Sad-like"/>
</dbReference>
<keyword evidence="3" id="KW-0560">Oxidoreductase</keyword>
<dbReference type="Proteomes" id="UP001203579">
    <property type="component" value="Unassembled WGS sequence"/>
</dbReference>
<dbReference type="CDD" id="cd07100">
    <property type="entry name" value="ALDH_SSADH1_GabD1"/>
    <property type="match status" value="1"/>
</dbReference>
<comment type="caution">
    <text evidence="5">The sequence shown here is derived from an EMBL/GenBank/DDBJ whole genome shotgun (WGS) entry which is preliminary data.</text>
</comment>
<dbReference type="PANTHER" id="PTHR43217:SF2">
    <property type="entry name" value="SUCCINATE-SEMIALDEHYDE DEHYDROGENASE [NADP(+)]"/>
    <property type="match status" value="1"/>
</dbReference>
<dbReference type="InterPro" id="IPR016162">
    <property type="entry name" value="Ald_DH_N"/>
</dbReference>
<dbReference type="EMBL" id="JAMKFF010000008">
    <property type="protein sequence ID" value="MCL8494317.1"/>
    <property type="molecule type" value="Genomic_DNA"/>
</dbReference>
<organism evidence="5 6">
    <name type="scientific">Corynebacterium intestinale</name>
    <dbReference type="NCBI Taxonomy" id="2943492"/>
    <lineage>
        <taxon>Bacteria</taxon>
        <taxon>Bacillati</taxon>
        <taxon>Actinomycetota</taxon>
        <taxon>Actinomycetes</taxon>
        <taxon>Mycobacteriales</taxon>
        <taxon>Corynebacteriaceae</taxon>
        <taxon>Corynebacterium</taxon>
    </lineage>
</organism>
<dbReference type="InterPro" id="IPR016163">
    <property type="entry name" value="Ald_DH_C"/>
</dbReference>
<dbReference type="InterPro" id="IPR015590">
    <property type="entry name" value="Aldehyde_DH_dom"/>
</dbReference>
<evidence type="ECO:0000256" key="1">
    <source>
        <dbReference type="ARBA" id="ARBA00009986"/>
    </source>
</evidence>
<gene>
    <name evidence="5" type="ORF">M5J06_09290</name>
</gene>
<accession>A0ABT0TB89</accession>
<keyword evidence="2" id="KW-0521">NADP</keyword>
<dbReference type="PANTHER" id="PTHR43217">
    <property type="entry name" value="SUCCINATE SEMIALDEHYDE DEHYDROGENASE [NAD(P)+] SAD"/>
    <property type="match status" value="1"/>
</dbReference>
<dbReference type="InterPro" id="IPR016161">
    <property type="entry name" value="Ald_DH/histidinol_DH"/>
</dbReference>
<comment type="similarity">
    <text evidence="1">Belongs to the aldehyde dehydrogenase family.</text>
</comment>
<evidence type="ECO:0000256" key="3">
    <source>
        <dbReference type="ARBA" id="ARBA00023002"/>
    </source>
</evidence>
<dbReference type="InterPro" id="IPR044148">
    <property type="entry name" value="ALDH_GabD1-like"/>
</dbReference>
<evidence type="ECO:0000313" key="5">
    <source>
        <dbReference type="EMBL" id="MCL8494317.1"/>
    </source>
</evidence>
<dbReference type="RefSeq" id="WP_070530947.1">
    <property type="nucleotide sequence ID" value="NZ_JAMFTR010000008.1"/>
</dbReference>
<keyword evidence="6" id="KW-1185">Reference proteome</keyword>
<dbReference type="SUPFAM" id="SSF53720">
    <property type="entry name" value="ALDH-like"/>
    <property type="match status" value="1"/>
</dbReference>
<dbReference type="Gene3D" id="3.40.605.10">
    <property type="entry name" value="Aldehyde Dehydrogenase, Chain A, domain 1"/>
    <property type="match status" value="1"/>
</dbReference>
<reference evidence="5 6" key="1">
    <citation type="submission" date="2022-05" db="EMBL/GenBank/DDBJ databases">
        <title>Corynebacterium sp. B5-R-101 sp. nov., isolated from human feces.</title>
        <authorList>
            <person name="Shamsuzzaman M."/>
            <person name="Dahal R.H."/>
        </authorList>
    </citation>
    <scope>NUCLEOTIDE SEQUENCE [LARGE SCALE GENOMIC DNA]</scope>
    <source>
        <strain evidence="5 6">B5-R-101</strain>
    </source>
</reference>
<dbReference type="Gene3D" id="3.40.309.10">
    <property type="entry name" value="Aldehyde Dehydrogenase, Chain A, domain 2"/>
    <property type="match status" value="1"/>
</dbReference>
<name>A0ABT0TB89_9CORY</name>
<feature type="domain" description="Aldehyde dehydrogenase" evidence="4">
    <location>
        <begin position="3"/>
        <end position="450"/>
    </location>
</feature>
<evidence type="ECO:0000313" key="6">
    <source>
        <dbReference type="Proteomes" id="UP001203579"/>
    </source>
</evidence>
<proteinExistence type="inferred from homology"/>
<sequence length="457" mass="49366">MSQYRVQNPVNNKIIETFDALDDAAIEPILEASSVAFTEWSGTPVSQRAEIVAKAASLFEERKEELAAIIAEEMGKPLPEGVEEAEFSSAIIQYYADNAEKFLADQEIPTEADGKAFIRRRPFGPLLGIMPWNFPYYQVARFAGPNLVAGNTIILKHAEICPRSALAIEKIFLDAGLPAGVYTNVFATHEQISTLIADPRVQGVSLTGSERAGAIVGAQAGQHLKKAVLELGGSDPYVVLDTDDVKASAELAWGTRMYNTGQACNSNKRLIVAEDIYDEFVQELVNLAQQMEPGLPDTAGETVYAPLSSRSAAENLKEQLERAVSAGGQLLAGGELSEEGAYISPAVITDIPRGSDSYYEEFFGPVATVYKFKTDEEALEIANDNVFGLGAAVFSQDSKRAQAIAERIESGMSNVNTPTGEGPELPFGGVKRSGFGRELGSLGIEEFINKQMYFIAN</sequence>